<dbReference type="EMBL" id="BEGY01000059">
    <property type="protein sequence ID" value="GAX81017.1"/>
    <property type="molecule type" value="Genomic_DNA"/>
</dbReference>
<evidence type="ECO:0000256" key="2">
    <source>
        <dbReference type="SAM" id="MobiDB-lite"/>
    </source>
</evidence>
<gene>
    <name evidence="3" type="ORF">CEUSTIGMA_g8452.t1</name>
</gene>
<sequence>MTLAGSGDHPTAKLRMALEKAKQEVNKIQQILQAKETHVVILEAVHDQLPSIKTSTTDEAVNRRNVALHATSTCNPLNAPITDFFSNFSNELFLTDADTNRPIIESCAQQHLIVESVNIQSSSAMFQGQPHNAWSRPIAQPAGLPLAGQIMTCSSSLPERQIVIPLYTPVEEGLYNKAVYVDTLDNDCEPEQCASPVYVTDKGYCKDFLSQACITSSDVPKRKGGDQDSKKQRQGRASLTTNYLTAPPSVTTTGLNSTMSTRNSVSIPQPQRQPSSSANSAPSRGLGASLRSSLDSASAAVKKFAHSGVSCVAGPTQSSGRQGMQSVSGCINGHTTQQRSQQTALPRGKQVILSSAGGGAPAISATTLRSSSLMNSFPSGGLLPDNSNPSGGVTAMIKPVGKSGPPPAVMSSKVAAGFSSASGGAHIGQNPHTSQPAGRSGATGIRATPR</sequence>
<keyword evidence="1" id="KW-0175">Coiled coil</keyword>
<feature type="compositionally biased region" description="Basic and acidic residues" evidence="2">
    <location>
        <begin position="219"/>
        <end position="231"/>
    </location>
</feature>
<proteinExistence type="predicted"/>
<reference evidence="3 4" key="1">
    <citation type="submission" date="2017-08" db="EMBL/GenBank/DDBJ databases">
        <title>Acidophilic green algal genome provides insights into adaptation to an acidic environment.</title>
        <authorList>
            <person name="Hirooka S."/>
            <person name="Hirose Y."/>
            <person name="Kanesaki Y."/>
            <person name="Higuchi S."/>
            <person name="Fujiwara T."/>
            <person name="Onuma R."/>
            <person name="Era A."/>
            <person name="Ohbayashi R."/>
            <person name="Uzuka A."/>
            <person name="Nozaki H."/>
            <person name="Yoshikawa H."/>
            <person name="Miyagishima S.Y."/>
        </authorList>
    </citation>
    <scope>NUCLEOTIDE SEQUENCE [LARGE SCALE GENOMIC DNA]</scope>
    <source>
        <strain evidence="3 4">NIES-2499</strain>
    </source>
</reference>
<dbReference type="Proteomes" id="UP000232323">
    <property type="component" value="Unassembled WGS sequence"/>
</dbReference>
<feature type="compositionally biased region" description="Polar residues" evidence="2">
    <location>
        <begin position="235"/>
        <end position="263"/>
    </location>
</feature>
<evidence type="ECO:0000256" key="1">
    <source>
        <dbReference type="SAM" id="Coils"/>
    </source>
</evidence>
<protein>
    <submittedName>
        <fullName evidence="3">Uncharacterized protein</fullName>
    </submittedName>
</protein>
<evidence type="ECO:0000313" key="3">
    <source>
        <dbReference type="EMBL" id="GAX81017.1"/>
    </source>
</evidence>
<feature type="compositionally biased region" description="Low complexity" evidence="2">
    <location>
        <begin position="419"/>
        <end position="428"/>
    </location>
</feature>
<feature type="region of interest" description="Disordered" evidence="2">
    <location>
        <begin position="419"/>
        <end position="450"/>
    </location>
</feature>
<accession>A0A250XD53</accession>
<feature type="compositionally biased region" description="Low complexity" evidence="2">
    <location>
        <begin position="264"/>
        <end position="290"/>
    </location>
</feature>
<feature type="coiled-coil region" evidence="1">
    <location>
        <begin position="11"/>
        <end position="38"/>
    </location>
</feature>
<dbReference type="AlphaFoldDB" id="A0A250XD53"/>
<name>A0A250XD53_9CHLO</name>
<comment type="caution">
    <text evidence="3">The sequence shown here is derived from an EMBL/GenBank/DDBJ whole genome shotgun (WGS) entry which is preliminary data.</text>
</comment>
<organism evidence="3 4">
    <name type="scientific">Chlamydomonas eustigma</name>
    <dbReference type="NCBI Taxonomy" id="1157962"/>
    <lineage>
        <taxon>Eukaryota</taxon>
        <taxon>Viridiplantae</taxon>
        <taxon>Chlorophyta</taxon>
        <taxon>core chlorophytes</taxon>
        <taxon>Chlorophyceae</taxon>
        <taxon>CS clade</taxon>
        <taxon>Chlamydomonadales</taxon>
        <taxon>Chlamydomonadaceae</taxon>
        <taxon>Chlamydomonas</taxon>
    </lineage>
</organism>
<feature type="region of interest" description="Disordered" evidence="2">
    <location>
        <begin position="217"/>
        <end position="290"/>
    </location>
</feature>
<evidence type="ECO:0000313" key="4">
    <source>
        <dbReference type="Proteomes" id="UP000232323"/>
    </source>
</evidence>
<keyword evidence="4" id="KW-1185">Reference proteome</keyword>